<dbReference type="RefSeq" id="WP_163299975.1">
    <property type="nucleotide sequence ID" value="NZ_JAAGRR010000229.1"/>
</dbReference>
<dbReference type="CDD" id="cd00592">
    <property type="entry name" value="HTH_MerR-like"/>
    <property type="match status" value="1"/>
</dbReference>
<comment type="caution">
    <text evidence="3">The sequence shown here is derived from an EMBL/GenBank/DDBJ whole genome shotgun (WGS) entry which is preliminary data.</text>
</comment>
<protein>
    <submittedName>
        <fullName evidence="3">MerR family transcriptional regulator</fullName>
    </submittedName>
</protein>
<dbReference type="Proteomes" id="UP000469346">
    <property type="component" value="Unassembled WGS sequence"/>
</dbReference>
<reference evidence="3 4" key="1">
    <citation type="submission" date="2020-02" db="EMBL/GenBank/DDBJ databases">
        <title>Comparative genomics of sulfur disproportionating microorganisms.</title>
        <authorList>
            <person name="Ward L.M."/>
            <person name="Bertran E."/>
            <person name="Johnston D.T."/>
        </authorList>
    </citation>
    <scope>NUCLEOTIDE SEQUENCE [LARGE SCALE GENOMIC DNA]</scope>
    <source>
        <strain evidence="3 4">DSM 100025</strain>
    </source>
</reference>
<keyword evidence="4" id="KW-1185">Reference proteome</keyword>
<dbReference type="SMART" id="SM00422">
    <property type="entry name" value="HTH_MERR"/>
    <property type="match status" value="1"/>
</dbReference>
<dbReference type="EMBL" id="JAAGRR010000229">
    <property type="protein sequence ID" value="NDY43605.1"/>
    <property type="molecule type" value="Genomic_DNA"/>
</dbReference>
<sequence>MMSKIHGGDGPFHDREQAARALNLRPSALDLYEREGLIRPARLGGRACYTPHVLARAAMVLRLLHEDGMSLSRIKRLMAEPAPGGRRSLHPAAKPEAAPTPPAAAPA</sequence>
<name>A0A6N9TQS3_DISTH</name>
<organism evidence="3 4">
    <name type="scientific">Dissulfurirhabdus thermomarina</name>
    <dbReference type="NCBI Taxonomy" id="1765737"/>
    <lineage>
        <taxon>Bacteria</taxon>
        <taxon>Deltaproteobacteria</taxon>
        <taxon>Dissulfurirhabdaceae</taxon>
        <taxon>Dissulfurirhabdus</taxon>
    </lineage>
</organism>
<evidence type="ECO:0000259" key="2">
    <source>
        <dbReference type="PROSITE" id="PS50937"/>
    </source>
</evidence>
<dbReference type="PROSITE" id="PS50937">
    <property type="entry name" value="HTH_MERR_2"/>
    <property type="match status" value="1"/>
</dbReference>
<proteinExistence type="predicted"/>
<dbReference type="SUPFAM" id="SSF46955">
    <property type="entry name" value="Putative DNA-binding domain"/>
    <property type="match status" value="1"/>
</dbReference>
<evidence type="ECO:0000256" key="1">
    <source>
        <dbReference type="SAM" id="MobiDB-lite"/>
    </source>
</evidence>
<dbReference type="InterPro" id="IPR000551">
    <property type="entry name" value="MerR-type_HTH_dom"/>
</dbReference>
<dbReference type="Gene3D" id="1.10.1660.10">
    <property type="match status" value="1"/>
</dbReference>
<accession>A0A6N9TQS3</accession>
<evidence type="ECO:0000313" key="4">
    <source>
        <dbReference type="Proteomes" id="UP000469346"/>
    </source>
</evidence>
<dbReference type="AlphaFoldDB" id="A0A6N9TQS3"/>
<evidence type="ECO:0000313" key="3">
    <source>
        <dbReference type="EMBL" id="NDY43605.1"/>
    </source>
</evidence>
<dbReference type="Pfam" id="PF13411">
    <property type="entry name" value="MerR_1"/>
    <property type="match status" value="1"/>
</dbReference>
<feature type="compositionally biased region" description="Pro residues" evidence="1">
    <location>
        <begin position="98"/>
        <end position="107"/>
    </location>
</feature>
<gene>
    <name evidence="3" type="ORF">G3N55_12250</name>
</gene>
<feature type="region of interest" description="Disordered" evidence="1">
    <location>
        <begin position="79"/>
        <end position="107"/>
    </location>
</feature>
<dbReference type="GO" id="GO:0006355">
    <property type="term" value="P:regulation of DNA-templated transcription"/>
    <property type="evidence" value="ECO:0007669"/>
    <property type="project" value="InterPro"/>
</dbReference>
<dbReference type="GO" id="GO:0003677">
    <property type="term" value="F:DNA binding"/>
    <property type="evidence" value="ECO:0007669"/>
    <property type="project" value="InterPro"/>
</dbReference>
<dbReference type="InterPro" id="IPR009061">
    <property type="entry name" value="DNA-bd_dom_put_sf"/>
</dbReference>
<feature type="domain" description="HTH merR-type" evidence="2">
    <location>
        <begin position="17"/>
        <end position="80"/>
    </location>
</feature>